<dbReference type="AlphaFoldDB" id="B2A032"/>
<dbReference type="eggNOG" id="ENOG502Z83I">
    <property type="taxonomic scope" value="Bacteria"/>
</dbReference>
<dbReference type="RefSeq" id="WP_012376896.1">
    <property type="nucleotide sequence ID" value="NC_010571.1"/>
</dbReference>
<gene>
    <name evidence="2" type="ordered locus">Oter_4094</name>
</gene>
<dbReference type="Proteomes" id="UP000007013">
    <property type="component" value="Chromosome"/>
</dbReference>
<reference evidence="2 3" key="1">
    <citation type="journal article" date="2011" name="J. Bacteriol.">
        <title>Genome sequence of the verrucomicrobium Opitutus terrae PB90-1, an abundant inhabitant of rice paddy soil ecosystems.</title>
        <authorList>
            <person name="van Passel M.W."/>
            <person name="Kant R."/>
            <person name="Palva A."/>
            <person name="Copeland A."/>
            <person name="Lucas S."/>
            <person name="Lapidus A."/>
            <person name="Glavina del Rio T."/>
            <person name="Pitluck S."/>
            <person name="Goltsman E."/>
            <person name="Clum A."/>
            <person name="Sun H."/>
            <person name="Schmutz J."/>
            <person name="Larimer F.W."/>
            <person name="Land M.L."/>
            <person name="Hauser L."/>
            <person name="Kyrpides N."/>
            <person name="Mikhailova N."/>
            <person name="Richardson P.P."/>
            <person name="Janssen P.H."/>
            <person name="de Vos W.M."/>
            <person name="Smidt H."/>
        </authorList>
    </citation>
    <scope>NUCLEOTIDE SEQUENCE [LARGE SCALE GENOMIC DNA]</scope>
    <source>
        <strain evidence="3">DSM 11246 / JCM 15787 / PB90-1</strain>
    </source>
</reference>
<organism evidence="2 3">
    <name type="scientific">Opitutus terrae (strain DSM 11246 / JCM 15787 / PB90-1)</name>
    <dbReference type="NCBI Taxonomy" id="452637"/>
    <lineage>
        <taxon>Bacteria</taxon>
        <taxon>Pseudomonadati</taxon>
        <taxon>Verrucomicrobiota</taxon>
        <taxon>Opitutia</taxon>
        <taxon>Opitutales</taxon>
        <taxon>Opitutaceae</taxon>
        <taxon>Opitutus</taxon>
    </lineage>
</organism>
<dbReference type="EMBL" id="CP001032">
    <property type="protein sequence ID" value="ACB77368.1"/>
    <property type="molecule type" value="Genomic_DNA"/>
</dbReference>
<sequence>MPATPTPSHQQLLAYVNLKLRELSQPGVPVADNGLGDLVGNLLAVSRERSRALARHLAPVDQRIQNFLFDYLESHVETPRLPATTLILDRQGIARTISLPVSRDDHQSPILTSRRVRQGVLHNPRADRRTTQGIFHVAEGGLPVPADKKAVPVAVFGRLLKVALHPPAEFLRLPFTAGEPEQAECFVSLHLRPTVVPAVPGFTPQRAMETRFFVPGSLVANLDFVESIFGNAGDPNLPENDAALDPERWTGHTGCVILAPHLNQLRKSDLGLPPWDQATERQRREGMCWKSPDELYNDGGAFKITARNASGVIVTVISDNYFGYCKKEVKTQISFAANLLGRAEEEHAGGAIVFPSYDLGEDFQLSTYVPVVDHTFAAALALLGNRVELQPDGWAKDRTNPTICYVPEDSRFDLRTQRISWSDGRGGSRTLKLLPDFTYVLPSGYKVEMLKPDRGRRWRLRGTTAEGVLCHKPCTVSGGGKSEISKSIADATFNGPVFVNDLAHDLDTVDSILRRNYGDRFRDPSRKRPDGRPLLSPERSLGSVVKLLSQSPDYTDAYNEWVGTIPGYIRDFVLIVKRAHKPEWGDDWRSHFSVDTINARPGNELKFERQRLLTHYLRVGFMRDGGWRTFTLRKDFIPAEKIQAEDDITASIVAPRDRVQGIPATATAPSLKLVHNCEERLFQRPDDAIIRGYDKHTERDFSRTGNFFSNYEPLDRAFAKSVVEDTLAFEDFTAPIRRIFHDFLEQPGPDYLVSPAHPRLVDGKPSKNPRYLQRRPDLEDPRATYLAQMGARLYRRIPADQPVTFPVGAVLMGRRLNPPEPGVLPLCVYGPIHYQELPEAFMDLISSLTGKSPSTTGAGSEGALTKGPFNALPPIFDLNAALVSYALTGLPVFSTAAGWVGPHLRVDHDVSLLVPEIWARMSPAERDPQYLIEHGYLERCTDFEHAGQRVLASRLGWRITGRFVQAFCGRVLGNPSTVFEERFLRPEQQDRDIFVAGVSNIVEAMRTAAERYFTDGSIEQACPPLRALLHLMRDGTWEGRDVEDPVVRALFTRESVLASDWYRARLEAQRSVDANLWERHARYLERFLKRRNYAAVAAELDVRGKFERVSALARAAQDPAYVDGLVGTLGVDPFLAAELAKFPPQ</sequence>
<evidence type="ECO:0000313" key="2">
    <source>
        <dbReference type="EMBL" id="ACB77368.1"/>
    </source>
</evidence>
<dbReference type="OrthoDB" id="366044at2"/>
<keyword evidence="3" id="KW-1185">Reference proteome</keyword>
<feature type="domain" description="PPi-type phosphoenolpyruvate carboxykinase lobe 2" evidence="1">
    <location>
        <begin position="499"/>
        <end position="607"/>
    </location>
</feature>
<dbReference type="Pfam" id="PF26300">
    <property type="entry name" value="PEPCK_PPi_lobe_2"/>
    <property type="match status" value="1"/>
</dbReference>
<proteinExistence type="predicted"/>
<evidence type="ECO:0000313" key="3">
    <source>
        <dbReference type="Proteomes" id="UP000007013"/>
    </source>
</evidence>
<dbReference type="KEGG" id="ote:Oter_4094"/>
<dbReference type="HOGENOM" id="CLU_275663_0_0_0"/>
<dbReference type="InterPro" id="IPR058710">
    <property type="entry name" value="PEPCK_lobe_2"/>
</dbReference>
<dbReference type="STRING" id="452637.Oter_4094"/>
<evidence type="ECO:0000259" key="1">
    <source>
        <dbReference type="Pfam" id="PF26300"/>
    </source>
</evidence>
<protein>
    <recommendedName>
        <fullName evidence="1">PPi-type phosphoenolpyruvate carboxykinase lobe 2 domain-containing protein</fullName>
    </recommendedName>
</protein>
<accession>B2A032</accession>
<name>B2A032_OPITP</name>